<feature type="compositionally biased region" description="Basic residues" evidence="1">
    <location>
        <begin position="256"/>
        <end position="265"/>
    </location>
</feature>
<gene>
    <name evidence="2" type="ORF">FSB_LOCUS13211</name>
</gene>
<dbReference type="EMBL" id="OIVN01000775">
    <property type="protein sequence ID" value="SPC85329.1"/>
    <property type="molecule type" value="Genomic_DNA"/>
</dbReference>
<feature type="region of interest" description="Disordered" evidence="1">
    <location>
        <begin position="174"/>
        <end position="197"/>
    </location>
</feature>
<reference evidence="2" key="1">
    <citation type="submission" date="2018-02" db="EMBL/GenBank/DDBJ databases">
        <authorList>
            <person name="Cohen D.B."/>
            <person name="Kent A.D."/>
        </authorList>
    </citation>
    <scope>NUCLEOTIDE SEQUENCE</scope>
</reference>
<feature type="region of interest" description="Disordered" evidence="1">
    <location>
        <begin position="250"/>
        <end position="272"/>
    </location>
</feature>
<evidence type="ECO:0000313" key="2">
    <source>
        <dbReference type="EMBL" id="SPC85329.1"/>
    </source>
</evidence>
<feature type="compositionally biased region" description="Basic and acidic residues" evidence="1">
    <location>
        <begin position="182"/>
        <end position="197"/>
    </location>
</feature>
<organism evidence="2">
    <name type="scientific">Fagus sylvatica</name>
    <name type="common">Beechnut</name>
    <dbReference type="NCBI Taxonomy" id="28930"/>
    <lineage>
        <taxon>Eukaryota</taxon>
        <taxon>Viridiplantae</taxon>
        <taxon>Streptophyta</taxon>
        <taxon>Embryophyta</taxon>
        <taxon>Tracheophyta</taxon>
        <taxon>Spermatophyta</taxon>
        <taxon>Magnoliopsida</taxon>
        <taxon>eudicotyledons</taxon>
        <taxon>Gunneridae</taxon>
        <taxon>Pentapetalae</taxon>
        <taxon>rosids</taxon>
        <taxon>fabids</taxon>
        <taxon>Fagales</taxon>
        <taxon>Fagaceae</taxon>
        <taxon>Fagus</taxon>
    </lineage>
</organism>
<accession>A0A2N9FEP9</accession>
<dbReference type="AlphaFoldDB" id="A0A2N9FEP9"/>
<name>A0A2N9FEP9_FAGSY</name>
<feature type="compositionally biased region" description="Basic and acidic residues" evidence="1">
    <location>
        <begin position="133"/>
        <end position="155"/>
    </location>
</feature>
<feature type="region of interest" description="Disordered" evidence="1">
    <location>
        <begin position="77"/>
        <end position="155"/>
    </location>
</feature>
<evidence type="ECO:0000256" key="1">
    <source>
        <dbReference type="SAM" id="MobiDB-lite"/>
    </source>
</evidence>
<sequence>MKNSGKGAILHEGSSSSNEDTEMSPPAKSMVDELRTWMDTRLQERLEAFNENIQSGPTMIEIVATNVEIPVGYPVNPTTGPEEEPRNTNMIIPTAEPPRVEPQRIEPPRVEQPLFEQPRTEPPRVEQPQFEQPRMEPPRVEPPRPRMDPPHFEQPRVENPRMEQLEVGFRFEPPQRVGPVRNEPHMEPFRFDQPYEPRGEFRNEYPCNEPYTFKIGGTGIDLEETNIGGDPNPRLAQGEDLRNQNLEVIDQTLGPGHRRAPRNPYRKPYPERIDREDWPRGFKSSDFIMLSIHLVCCIACKFYQLMGKNGRKIPIPFCQGNNVHVNKGKSVAYPLEKLVFSCKEILRKESPKPIQENSNSEDDTICEKCSQILAKCFANSSKEENSERQQWPDSMEVITGAEAPEYLMGPYVQNKEEDTAITMAKDEEDVALTIVGNNINNKIQSTITKPQQG</sequence>
<feature type="compositionally biased region" description="Basic and acidic residues" evidence="1">
    <location>
        <begin position="98"/>
        <end position="109"/>
    </location>
</feature>
<feature type="region of interest" description="Disordered" evidence="1">
    <location>
        <begin position="1"/>
        <end position="28"/>
    </location>
</feature>
<protein>
    <submittedName>
        <fullName evidence="2">Uncharacterized protein</fullName>
    </submittedName>
</protein>
<proteinExistence type="predicted"/>